<comment type="caution">
    <text evidence="3">The sequence shown here is derived from an EMBL/GenBank/DDBJ whole genome shotgun (WGS) entry which is preliminary data.</text>
</comment>
<keyword evidence="4" id="KW-1185">Reference proteome</keyword>
<dbReference type="EMBL" id="JACAZE010000012">
    <property type="protein sequence ID" value="KAF7302400.1"/>
    <property type="molecule type" value="Genomic_DNA"/>
</dbReference>
<dbReference type="Pfam" id="PF20152">
    <property type="entry name" value="DUF6534"/>
    <property type="match status" value="1"/>
</dbReference>
<reference evidence="3" key="1">
    <citation type="submission" date="2020-05" db="EMBL/GenBank/DDBJ databases">
        <title>Mycena genomes resolve the evolution of fungal bioluminescence.</title>
        <authorList>
            <person name="Tsai I.J."/>
        </authorList>
    </citation>
    <scope>NUCLEOTIDE SEQUENCE</scope>
    <source>
        <strain evidence="3">110903Hualien_Pintung</strain>
    </source>
</reference>
<keyword evidence="1" id="KW-0472">Membrane</keyword>
<keyword evidence="1" id="KW-1133">Transmembrane helix</keyword>
<proteinExistence type="predicted"/>
<keyword evidence="1" id="KW-0812">Transmembrane</keyword>
<dbReference type="OrthoDB" id="3206554at2759"/>
<evidence type="ECO:0000313" key="4">
    <source>
        <dbReference type="Proteomes" id="UP000613580"/>
    </source>
</evidence>
<name>A0A8H6SP31_MYCCL</name>
<feature type="transmembrane region" description="Helical" evidence="1">
    <location>
        <begin position="12"/>
        <end position="36"/>
    </location>
</feature>
<evidence type="ECO:0000259" key="2">
    <source>
        <dbReference type="Pfam" id="PF20152"/>
    </source>
</evidence>
<feature type="transmembrane region" description="Helical" evidence="1">
    <location>
        <begin position="103"/>
        <end position="129"/>
    </location>
</feature>
<organism evidence="3 4">
    <name type="scientific">Mycena chlorophos</name>
    <name type="common">Agaric fungus</name>
    <name type="synonym">Agaricus chlorophos</name>
    <dbReference type="NCBI Taxonomy" id="658473"/>
    <lineage>
        <taxon>Eukaryota</taxon>
        <taxon>Fungi</taxon>
        <taxon>Dikarya</taxon>
        <taxon>Basidiomycota</taxon>
        <taxon>Agaricomycotina</taxon>
        <taxon>Agaricomycetes</taxon>
        <taxon>Agaricomycetidae</taxon>
        <taxon>Agaricales</taxon>
        <taxon>Marasmiineae</taxon>
        <taxon>Mycenaceae</taxon>
        <taxon>Mycena</taxon>
    </lineage>
</organism>
<dbReference type="PANTHER" id="PTHR40465:SF1">
    <property type="entry name" value="DUF6534 DOMAIN-CONTAINING PROTEIN"/>
    <property type="match status" value="1"/>
</dbReference>
<evidence type="ECO:0000313" key="3">
    <source>
        <dbReference type="EMBL" id="KAF7302400.1"/>
    </source>
</evidence>
<protein>
    <recommendedName>
        <fullName evidence="2">DUF6534 domain-containing protein</fullName>
    </recommendedName>
</protein>
<dbReference type="Proteomes" id="UP000613580">
    <property type="component" value="Unassembled WGS sequence"/>
</dbReference>
<gene>
    <name evidence="3" type="ORF">HMN09_00873700</name>
</gene>
<accession>A0A8H6SP31</accession>
<dbReference type="AlphaFoldDB" id="A0A8H6SP31"/>
<dbReference type="PANTHER" id="PTHR40465">
    <property type="entry name" value="CHROMOSOME 1, WHOLE GENOME SHOTGUN SEQUENCE"/>
    <property type="match status" value="1"/>
</dbReference>
<evidence type="ECO:0000256" key="1">
    <source>
        <dbReference type="SAM" id="Phobius"/>
    </source>
</evidence>
<feature type="transmembrane region" description="Helical" evidence="1">
    <location>
        <begin position="48"/>
        <end position="72"/>
    </location>
</feature>
<sequence>MSPVITIANTLGALMAGCLAAVALSAILGFQTFLYFQIFPTDTLKYKLLVLWTWATDATHTLLVCITIWRYLVANFEDGNIVKHIEPTQEMVDAVLVFTLNDGGLTCAVVFAAIACVLKLPGTFVWIGIHFTIAKLYANSVLATYGFKIALSHLLIKPPNRLNLRNFYRYRHRPMGIPLHTRQGTQNLNIRAALSGNRATMTMSHDKLPGVVSSRPNERNLSGMEVYIDQQVEYNVAVRVAADDCVDIGDSEDSMKAPSMDRVRVTAV</sequence>
<feature type="transmembrane region" description="Helical" evidence="1">
    <location>
        <begin position="136"/>
        <end position="156"/>
    </location>
</feature>
<dbReference type="InterPro" id="IPR045339">
    <property type="entry name" value="DUF6534"/>
</dbReference>
<feature type="domain" description="DUF6534" evidence="2">
    <location>
        <begin position="56"/>
        <end position="144"/>
    </location>
</feature>